<reference evidence="2" key="1">
    <citation type="submission" date="2015-11" db="EMBL/GenBank/DDBJ databases">
        <authorList>
            <consortium name="Cross-ministerial Strategic Innovation Promotion Program (SIP) consortium"/>
            <person name="Tomihama T."/>
            <person name="Ikenaga M."/>
            <person name="Sakai M."/>
            <person name="Okubo T."/>
            <person name="Ikeda S."/>
        </authorList>
    </citation>
    <scope>NUCLEOTIDE SEQUENCE [LARGE SCALE GENOMIC DNA]</scope>
    <source>
        <strain evidence="2">S58</strain>
    </source>
</reference>
<gene>
    <name evidence="1" type="ORF">SsS58_04483</name>
</gene>
<proteinExistence type="predicted"/>
<protein>
    <submittedName>
        <fullName evidence="1">Trp repressor protein</fullName>
    </submittedName>
</protein>
<organism evidence="1 2">
    <name type="scientific">Streptomyces scabiei</name>
    <dbReference type="NCBI Taxonomy" id="1930"/>
    <lineage>
        <taxon>Bacteria</taxon>
        <taxon>Bacillati</taxon>
        <taxon>Actinomycetota</taxon>
        <taxon>Actinomycetes</taxon>
        <taxon>Kitasatosporales</taxon>
        <taxon>Streptomycetaceae</taxon>
        <taxon>Streptomyces</taxon>
    </lineage>
</organism>
<sequence>MTGLYRPRADVADMLRQGATYREIHQRLGACSHAISVTRKAYRIPVPAGRRLDPERKAVVEQQVAELLLQGDTYQQITAKVGVSQPTIVRIRRARNIPVTPRSPHPARTVEQVLALHAQPYGDGHVRWTGPYAGRMPIVYAGGRFNARHITFRAHHERPPVGYVVGRCTEAGCLAGAHLTDELIRATTWLGEQ</sequence>
<dbReference type="RefSeq" id="WP_059081635.1">
    <property type="nucleotide sequence ID" value="NZ_BCMM01000021.1"/>
</dbReference>
<dbReference type="AlphaFoldDB" id="A0A100JR26"/>
<evidence type="ECO:0000313" key="2">
    <source>
        <dbReference type="Proteomes" id="UP000067448"/>
    </source>
</evidence>
<reference evidence="2" key="3">
    <citation type="submission" date="2016-02" db="EMBL/GenBank/DDBJ databases">
        <title>Draft genome of pathogenic Streptomyces sp. in Japan.</title>
        <authorList>
            <person name="Tomihama T."/>
            <person name="Ikenaga M."/>
            <person name="Sakai M."/>
            <person name="Okubo T."/>
            <person name="Ikeda S."/>
        </authorList>
    </citation>
    <scope>NUCLEOTIDE SEQUENCE [LARGE SCALE GENOMIC DNA]</scope>
    <source>
        <strain evidence="2">S58</strain>
    </source>
</reference>
<comment type="caution">
    <text evidence="1">The sequence shown here is derived from an EMBL/GenBank/DDBJ whole genome shotgun (WGS) entry which is preliminary data.</text>
</comment>
<name>A0A100JR26_STRSC</name>
<evidence type="ECO:0000313" key="1">
    <source>
        <dbReference type="EMBL" id="GAQ64093.1"/>
    </source>
</evidence>
<accession>A0A100JR26</accession>
<dbReference type="Proteomes" id="UP000067448">
    <property type="component" value="Unassembled WGS sequence"/>
</dbReference>
<dbReference type="OrthoDB" id="4246507at2"/>
<dbReference type="EMBL" id="BCMM01000021">
    <property type="protein sequence ID" value="GAQ64093.1"/>
    <property type="molecule type" value="Genomic_DNA"/>
</dbReference>
<reference evidence="1 2" key="2">
    <citation type="journal article" date="2016" name="Genome Announc.">
        <title>Draft Genome Sequences of Streptomyces scabiei S58, Streptomyces turgidiscabies T45, and Streptomyces acidiscabies a10, the Pathogens of Potato Common Scab, Isolated in Japan.</title>
        <authorList>
            <person name="Tomihama T."/>
            <person name="Nishi Y."/>
            <person name="Sakai M."/>
            <person name="Ikenaga M."/>
            <person name="Okubo T."/>
            <person name="Ikeda S."/>
        </authorList>
    </citation>
    <scope>NUCLEOTIDE SEQUENCE [LARGE SCALE GENOMIC DNA]</scope>
    <source>
        <strain evidence="1 2">S58</strain>
    </source>
</reference>
<dbReference type="Gene3D" id="1.10.10.60">
    <property type="entry name" value="Homeodomain-like"/>
    <property type="match status" value="1"/>
</dbReference>